<protein>
    <submittedName>
        <fullName evidence="1">Uncharacterized protein</fullName>
    </submittedName>
</protein>
<dbReference type="AlphaFoldDB" id="A0A4V2MXQ9"/>
<name>A0A4V2MXQ9_9APHY</name>
<keyword evidence="2" id="KW-1185">Reference proteome</keyword>
<dbReference type="Proteomes" id="UP000292702">
    <property type="component" value="Unassembled WGS sequence"/>
</dbReference>
<evidence type="ECO:0000313" key="2">
    <source>
        <dbReference type="Proteomes" id="UP000292702"/>
    </source>
</evidence>
<gene>
    <name evidence="1" type="ORF">EIP91_000179</name>
</gene>
<reference evidence="1 2" key="1">
    <citation type="submission" date="2018-11" db="EMBL/GenBank/DDBJ databases">
        <title>Genome assembly of Steccherinum ochraceum LE-BIN_3174, the white-rot fungus of the Steccherinaceae family (The Residual Polyporoid clade, Polyporales, Basidiomycota).</title>
        <authorList>
            <person name="Fedorova T.V."/>
            <person name="Glazunova O.A."/>
            <person name="Landesman E.O."/>
            <person name="Moiseenko K.V."/>
            <person name="Psurtseva N.V."/>
            <person name="Savinova O.S."/>
            <person name="Shakhova N.V."/>
            <person name="Tyazhelova T.V."/>
            <person name="Vasina D.V."/>
        </authorList>
    </citation>
    <scope>NUCLEOTIDE SEQUENCE [LARGE SCALE GENOMIC DNA]</scope>
    <source>
        <strain evidence="1 2">LE-BIN_3174</strain>
    </source>
</reference>
<accession>A0A4V2MXQ9</accession>
<organism evidence="1 2">
    <name type="scientific">Steccherinum ochraceum</name>
    <dbReference type="NCBI Taxonomy" id="92696"/>
    <lineage>
        <taxon>Eukaryota</taxon>
        <taxon>Fungi</taxon>
        <taxon>Dikarya</taxon>
        <taxon>Basidiomycota</taxon>
        <taxon>Agaricomycotina</taxon>
        <taxon>Agaricomycetes</taxon>
        <taxon>Polyporales</taxon>
        <taxon>Steccherinaceae</taxon>
        <taxon>Steccherinum</taxon>
    </lineage>
</organism>
<comment type="caution">
    <text evidence="1">The sequence shown here is derived from an EMBL/GenBank/DDBJ whole genome shotgun (WGS) entry which is preliminary data.</text>
</comment>
<proteinExistence type="predicted"/>
<sequence>MTSLCFCTIDAFWEAKVQLDYVTNEWTGMVPFPTAQPPEPDSGPVVIGWYGVGDEGSGELFTDPK</sequence>
<dbReference type="EMBL" id="RWJN01000010">
    <property type="protein sequence ID" value="TCD71087.1"/>
    <property type="molecule type" value="Genomic_DNA"/>
</dbReference>
<evidence type="ECO:0000313" key="1">
    <source>
        <dbReference type="EMBL" id="TCD71087.1"/>
    </source>
</evidence>